<organism evidence="1 2">
    <name type="scientific">Pseudoalteromonas piscicida</name>
    <dbReference type="NCBI Taxonomy" id="43662"/>
    <lineage>
        <taxon>Bacteria</taxon>
        <taxon>Pseudomonadati</taxon>
        <taxon>Pseudomonadota</taxon>
        <taxon>Gammaproteobacteria</taxon>
        <taxon>Alteromonadales</taxon>
        <taxon>Pseudoalteromonadaceae</taxon>
        <taxon>Pseudoalteromonas</taxon>
    </lineage>
</organism>
<keyword evidence="2" id="KW-1185">Reference proteome</keyword>
<proteinExistence type="predicted"/>
<reference evidence="2" key="1">
    <citation type="journal article" date="2019" name="Genome Announc.">
        <title>Draft Genome Sequence of Pseudoalteromonas piscicida Strain 36Y ROTHPW, an Hypersaline Seawater Isolate from the South Coast of Sonora, Mexico.</title>
        <authorList>
            <person name="Sanchez-Diaz R."/>
            <person name="Molina-Garza Z.J."/>
            <person name="Cruz-Suarez L.E."/>
            <person name="Selvin J."/>
            <person name="Kiran G.S."/>
            <person name="Ibarra-Gamez J.C."/>
            <person name="Gomez-Gil B."/>
            <person name="Galaviz-Silva L."/>
        </authorList>
    </citation>
    <scope>NUCLEOTIDE SEQUENCE [LARGE SCALE GENOMIC DNA]</scope>
    <source>
        <strain evidence="2">36Y_RITHPW</strain>
    </source>
</reference>
<gene>
    <name evidence="1" type="ORF">CEX98_21810</name>
</gene>
<accession>A0A2A5JJR0</accession>
<sequence>MDLRELTWHYLHLEFLNLEQLIGISLTNVNEGHLAFIGYYREIVDDTLLASKQPSRLTKLL</sequence>
<dbReference type="Proteomes" id="UP000228621">
    <property type="component" value="Unassembled WGS sequence"/>
</dbReference>
<comment type="caution">
    <text evidence="1">The sequence shown here is derived from an EMBL/GenBank/DDBJ whole genome shotgun (WGS) entry which is preliminary data.</text>
</comment>
<evidence type="ECO:0000313" key="1">
    <source>
        <dbReference type="EMBL" id="PCK29637.1"/>
    </source>
</evidence>
<dbReference type="AlphaFoldDB" id="A0A2A5JJR0"/>
<evidence type="ECO:0000313" key="2">
    <source>
        <dbReference type="Proteomes" id="UP000228621"/>
    </source>
</evidence>
<protein>
    <submittedName>
        <fullName evidence="1">Uncharacterized protein</fullName>
    </submittedName>
</protein>
<dbReference type="EMBL" id="NKHF01000109">
    <property type="protein sequence ID" value="PCK29637.1"/>
    <property type="molecule type" value="Genomic_DNA"/>
</dbReference>
<name>A0A2A5JJR0_PSEO7</name>